<comment type="caution">
    <text evidence="1">The sequence shown here is derived from an EMBL/GenBank/DDBJ whole genome shotgun (WGS) entry which is preliminary data.</text>
</comment>
<organism evidence="1 2">
    <name type="scientific">Amblyomma americanum</name>
    <name type="common">Lone star tick</name>
    <dbReference type="NCBI Taxonomy" id="6943"/>
    <lineage>
        <taxon>Eukaryota</taxon>
        <taxon>Metazoa</taxon>
        <taxon>Ecdysozoa</taxon>
        <taxon>Arthropoda</taxon>
        <taxon>Chelicerata</taxon>
        <taxon>Arachnida</taxon>
        <taxon>Acari</taxon>
        <taxon>Parasitiformes</taxon>
        <taxon>Ixodida</taxon>
        <taxon>Ixodoidea</taxon>
        <taxon>Ixodidae</taxon>
        <taxon>Amblyomminae</taxon>
        <taxon>Amblyomma</taxon>
    </lineage>
</organism>
<reference evidence="1 2" key="1">
    <citation type="journal article" date="2023" name="Arcadia Sci">
        <title>De novo assembly of a long-read Amblyomma americanum tick genome.</title>
        <authorList>
            <person name="Chou S."/>
            <person name="Poskanzer K.E."/>
            <person name="Rollins M."/>
            <person name="Thuy-Boun P.S."/>
        </authorList>
    </citation>
    <scope>NUCLEOTIDE SEQUENCE [LARGE SCALE GENOMIC DNA]</scope>
    <source>
        <strain evidence="1">F_SG_1</strain>
        <tissue evidence="1">Salivary glands</tissue>
    </source>
</reference>
<dbReference type="AlphaFoldDB" id="A0AAQ4D9E3"/>
<name>A0AAQ4D9E3_AMBAM</name>
<protein>
    <submittedName>
        <fullName evidence="1">Uncharacterized protein</fullName>
    </submittedName>
</protein>
<accession>A0AAQ4D9E3</accession>
<evidence type="ECO:0000313" key="1">
    <source>
        <dbReference type="EMBL" id="KAK8759083.1"/>
    </source>
</evidence>
<feature type="non-terminal residue" evidence="1">
    <location>
        <position position="1"/>
    </location>
</feature>
<evidence type="ECO:0000313" key="2">
    <source>
        <dbReference type="Proteomes" id="UP001321473"/>
    </source>
</evidence>
<proteinExistence type="predicted"/>
<keyword evidence="2" id="KW-1185">Reference proteome</keyword>
<sequence length="75" mass="8160">TRATEGAGKCTPLVWNHSPPPNCCWGSTIMAHLCRFIIQAALLIAVFMQTAQAEEGRIFWGRGPGRLEMPSDSSS</sequence>
<gene>
    <name evidence="1" type="ORF">V5799_003285</name>
</gene>
<dbReference type="EMBL" id="JARKHS020033420">
    <property type="protein sequence ID" value="KAK8759083.1"/>
    <property type="molecule type" value="Genomic_DNA"/>
</dbReference>
<dbReference type="Proteomes" id="UP001321473">
    <property type="component" value="Unassembled WGS sequence"/>
</dbReference>